<dbReference type="AlphaFoldDB" id="A0A2K8UF99"/>
<evidence type="ECO:0000259" key="5">
    <source>
        <dbReference type="Pfam" id="PF09699"/>
    </source>
</evidence>
<dbReference type="Pfam" id="PF09699">
    <property type="entry name" value="Paired_CXXCH_1"/>
    <property type="match status" value="1"/>
</dbReference>
<keyword evidence="1 4" id="KW-0732">Signal</keyword>
<dbReference type="InterPro" id="IPR051829">
    <property type="entry name" value="Multiheme_Cytochr_ET"/>
</dbReference>
<feature type="domain" description="Doubled CXXCH motif" evidence="5">
    <location>
        <begin position="339"/>
        <end position="365"/>
    </location>
</feature>
<feature type="domain" description="Cytochrome c-552/4" evidence="6">
    <location>
        <begin position="162"/>
        <end position="206"/>
    </location>
</feature>
<proteinExistence type="predicted"/>
<dbReference type="Gene3D" id="1.10.1130.10">
    <property type="entry name" value="Flavocytochrome C3, Chain A"/>
    <property type="match status" value="2"/>
</dbReference>
<evidence type="ECO:0000256" key="4">
    <source>
        <dbReference type="SAM" id="SignalP"/>
    </source>
</evidence>
<dbReference type="SMART" id="SM00028">
    <property type="entry name" value="TPR"/>
    <property type="match status" value="3"/>
</dbReference>
<dbReference type="GO" id="GO:0016491">
    <property type="term" value="F:oxidoreductase activity"/>
    <property type="evidence" value="ECO:0007669"/>
    <property type="project" value="TreeGrafter"/>
</dbReference>
<feature type="repeat" description="TPR" evidence="2">
    <location>
        <begin position="655"/>
        <end position="688"/>
    </location>
</feature>
<protein>
    <submittedName>
        <fullName evidence="7">Uncharacterized protein</fullName>
    </submittedName>
</protein>
<dbReference type="InterPro" id="IPR010177">
    <property type="entry name" value="Paired_CXXCH_1"/>
</dbReference>
<gene>
    <name evidence="7" type="ORF">THSYN_27060</name>
</gene>
<evidence type="ECO:0000256" key="1">
    <source>
        <dbReference type="ARBA" id="ARBA00022729"/>
    </source>
</evidence>
<dbReference type="PANTHER" id="PTHR35038:SF8">
    <property type="entry name" value="C-TYPE POLYHEME CYTOCHROME OMCC"/>
    <property type="match status" value="1"/>
</dbReference>
<evidence type="ECO:0000313" key="8">
    <source>
        <dbReference type="Proteomes" id="UP000232638"/>
    </source>
</evidence>
<dbReference type="Pfam" id="PF13435">
    <property type="entry name" value="Cytochrome_C554"/>
    <property type="match status" value="1"/>
</dbReference>
<dbReference type="PROSITE" id="PS50005">
    <property type="entry name" value="TPR"/>
    <property type="match status" value="2"/>
</dbReference>
<dbReference type="SUPFAM" id="SSF48452">
    <property type="entry name" value="TPR-like"/>
    <property type="match status" value="1"/>
</dbReference>
<dbReference type="RefSeq" id="WP_100921901.1">
    <property type="nucleotide sequence ID" value="NZ_CP020370.1"/>
</dbReference>
<name>A0A2K8UF99_9GAMM</name>
<reference evidence="7 8" key="1">
    <citation type="submission" date="2017-03" db="EMBL/GenBank/DDBJ databases">
        <title>Complete genome sequence of Candidatus 'Thiodictyon syntrophicum' sp. nov. strain Cad16T, a photolithoautotroph purple sulfur bacterium isolated from an alpine meromictic lake.</title>
        <authorList>
            <person name="Luedin S.M."/>
            <person name="Pothier J.F."/>
            <person name="Danza F."/>
            <person name="Storelli N."/>
            <person name="Wittwer M."/>
            <person name="Tonolla M."/>
        </authorList>
    </citation>
    <scope>NUCLEOTIDE SEQUENCE [LARGE SCALE GENOMIC DNA]</scope>
    <source>
        <strain evidence="7 8">Cad16T</strain>
    </source>
</reference>
<evidence type="ECO:0000256" key="3">
    <source>
        <dbReference type="SAM" id="MobiDB-lite"/>
    </source>
</evidence>
<dbReference type="Gene3D" id="1.25.40.10">
    <property type="entry name" value="Tetratricopeptide repeat domain"/>
    <property type="match status" value="1"/>
</dbReference>
<sequence>MYLRTLLPALLLIPILSSSMAAAPEAGYLGVAVCGECHAKERDLWRDSFHDRAMKEPTAKTVLGDFKDVQFTAHGVTSRFFKRDGRFFVRTDGPDGTLKDYPIRYTFGWYPLQQYLIEFPGGRLQSLGIAWDSRPQDQGGQRWFHLYPNEKMDHRNPLHWTAPDQTWNYQCADCHSTDLKKGYDAERHVYDTRFAEINVACEACHGPGSRHVAWAQAAVAAKASGTAPTPPAASTDPTLGLLVDLKDRDGGQWQTDPATGKPARTVPRKSQTQNETCARCHSRRGRIWDELTPGEPLHQGFRLALLSPSLYFPDGQIKDEDYEYGSFIQSRMYHQGVVCSDCHEPHSLKLKAAGNAVCTRCHQAERYDDKTHHHHATGGTGTACVACHMPRRLYMVVDPRFDHSLRVPRPDLSETLGTPNACNACHQDKDAAWAAAAVAGWFPDPARRGPHFGEALHAADTNAADAPARLLALAGDPGQPAIARASALERLHEHPSRDAMLTLPRLLKDPDPLVRAAAVRYLEVTDLRTRTEQAWPLLTDPARTVRLEATRVLAPLATQTMGAELASQLDSALQEYVAAESVNADRPEANLNLGLIALTAGEPEVAERAYREALALDPRFIPAHANLADLYRGQGREAEAQAQLRAGLAVDPESADLHHALGLSLVRAKRLDAALTDLKRAVELAPANTRYAYVYAIALDGAGQTAEALPVLAAAAERDAANTELLVALVQYHAKLGQREAATAWLDKLAAVAPGDPTVDQLRGSLKQP</sequence>
<feature type="repeat" description="TPR" evidence="2">
    <location>
        <begin position="587"/>
        <end position="620"/>
    </location>
</feature>
<feature type="chain" id="PRO_5014655511" evidence="4">
    <location>
        <begin position="22"/>
        <end position="769"/>
    </location>
</feature>
<dbReference type="EMBL" id="CP020370">
    <property type="protein sequence ID" value="AUB84236.1"/>
    <property type="molecule type" value="Genomic_DNA"/>
</dbReference>
<feature type="region of interest" description="Disordered" evidence="3">
    <location>
        <begin position="250"/>
        <end position="274"/>
    </location>
</feature>
<dbReference type="Pfam" id="PF14559">
    <property type="entry name" value="TPR_19"/>
    <property type="match status" value="2"/>
</dbReference>
<evidence type="ECO:0000259" key="6">
    <source>
        <dbReference type="Pfam" id="PF13435"/>
    </source>
</evidence>
<dbReference type="InterPro" id="IPR036280">
    <property type="entry name" value="Multihaem_cyt_sf"/>
</dbReference>
<keyword evidence="8" id="KW-1185">Reference proteome</keyword>
<organism evidence="7 8">
    <name type="scientific">Candidatus Thiodictyon syntrophicum</name>
    <dbReference type="NCBI Taxonomy" id="1166950"/>
    <lineage>
        <taxon>Bacteria</taxon>
        <taxon>Pseudomonadati</taxon>
        <taxon>Pseudomonadota</taxon>
        <taxon>Gammaproteobacteria</taxon>
        <taxon>Chromatiales</taxon>
        <taxon>Chromatiaceae</taxon>
        <taxon>Thiodictyon</taxon>
    </lineage>
</organism>
<keyword evidence="2" id="KW-0802">TPR repeat</keyword>
<dbReference type="InterPro" id="IPR011990">
    <property type="entry name" value="TPR-like_helical_dom_sf"/>
</dbReference>
<accession>A0A2K8UF99</accession>
<dbReference type="Proteomes" id="UP000232638">
    <property type="component" value="Chromosome"/>
</dbReference>
<dbReference type="KEGG" id="tsy:THSYN_27060"/>
<evidence type="ECO:0000313" key="7">
    <source>
        <dbReference type="EMBL" id="AUB84236.1"/>
    </source>
</evidence>
<dbReference type="InterPro" id="IPR019734">
    <property type="entry name" value="TPR_rpt"/>
</dbReference>
<dbReference type="OrthoDB" id="9814800at2"/>
<dbReference type="SUPFAM" id="SSF48695">
    <property type="entry name" value="Multiheme cytochromes"/>
    <property type="match status" value="1"/>
</dbReference>
<dbReference type="InterPro" id="IPR023155">
    <property type="entry name" value="Cyt_c-552/4"/>
</dbReference>
<evidence type="ECO:0000256" key="2">
    <source>
        <dbReference type="PROSITE-ProRule" id="PRU00339"/>
    </source>
</evidence>
<dbReference type="PANTHER" id="PTHR35038">
    <property type="entry name" value="DISSIMILATORY SULFITE REDUCTASE SIRA"/>
    <property type="match status" value="1"/>
</dbReference>
<feature type="signal peptide" evidence="4">
    <location>
        <begin position="1"/>
        <end position="21"/>
    </location>
</feature>